<proteinExistence type="predicted"/>
<dbReference type="OrthoDB" id="880456at2"/>
<dbReference type="RefSeq" id="WP_094826757.1">
    <property type="nucleotide sequence ID" value="NZ_NEVL01000003.1"/>
</dbReference>
<organism evidence="1 2">
    <name type="scientific">Bordetella genomosp. 1</name>
    <dbReference type="NCBI Taxonomy" id="1395607"/>
    <lineage>
        <taxon>Bacteria</taxon>
        <taxon>Pseudomonadati</taxon>
        <taxon>Pseudomonadota</taxon>
        <taxon>Betaproteobacteria</taxon>
        <taxon>Burkholderiales</taxon>
        <taxon>Alcaligenaceae</taxon>
        <taxon>Bordetella</taxon>
    </lineage>
</organism>
<dbReference type="Proteomes" id="UP000217005">
    <property type="component" value="Unassembled WGS sequence"/>
</dbReference>
<evidence type="ECO:0000313" key="1">
    <source>
        <dbReference type="EMBL" id="OZI35949.1"/>
    </source>
</evidence>
<sequence>MSRAAEAAAPAEGAPGVHVLAVSIRRPAEEVYAFLAEPRNFPRWASGLADGLTQAGDEWAADGPAGPVRVRFTPRNAYGVADHLVRLDSGEEVSVPLRVVAQGAGSLVTLTLFRQAGHTDATFEADRQWVARDLQRLRALFEPT</sequence>
<accession>A0A261SEX2</accession>
<dbReference type="Gene3D" id="3.30.530.20">
    <property type="match status" value="1"/>
</dbReference>
<dbReference type="EMBL" id="NEVL01000003">
    <property type="protein sequence ID" value="OZI35949.1"/>
    <property type="molecule type" value="Genomic_DNA"/>
</dbReference>
<gene>
    <name evidence="1" type="ORF">CEG14_12970</name>
</gene>
<evidence type="ECO:0000313" key="2">
    <source>
        <dbReference type="Proteomes" id="UP000217005"/>
    </source>
</evidence>
<name>A0A261SEX2_9BORD</name>
<protein>
    <submittedName>
        <fullName evidence="1">Polyketide cyclase</fullName>
    </submittedName>
</protein>
<reference evidence="1 2" key="1">
    <citation type="submission" date="2017-05" db="EMBL/GenBank/DDBJ databases">
        <title>Complete and WGS of Bordetella genogroups.</title>
        <authorList>
            <person name="Spilker T."/>
            <person name="LiPuma J."/>
        </authorList>
    </citation>
    <scope>NUCLEOTIDE SEQUENCE [LARGE SCALE GENOMIC DNA]</scope>
    <source>
        <strain evidence="1 2">AU17610</strain>
    </source>
</reference>
<dbReference type="InterPro" id="IPR023393">
    <property type="entry name" value="START-like_dom_sf"/>
</dbReference>
<comment type="caution">
    <text evidence="1">The sequence shown here is derived from an EMBL/GenBank/DDBJ whole genome shotgun (WGS) entry which is preliminary data.</text>
</comment>
<dbReference type="AlphaFoldDB" id="A0A261SEX2"/>
<dbReference type="SUPFAM" id="SSF55961">
    <property type="entry name" value="Bet v1-like"/>
    <property type="match status" value="1"/>
</dbReference>